<keyword evidence="7" id="KW-1185">Reference proteome</keyword>
<comment type="caution">
    <text evidence="6">The sequence shown here is derived from an EMBL/GenBank/DDBJ whole genome shotgun (WGS) entry which is preliminary data.</text>
</comment>
<evidence type="ECO:0000313" key="6">
    <source>
        <dbReference type="EMBL" id="MBP2372260.1"/>
    </source>
</evidence>
<sequence>MTSASKAPLLEMIGINKSFGSAQVLSDVSLELGSGQILGLVGENGAGKSTLIKILTGLYAADSGSILINGQPVHITKPADAEGLGVHVIHQERHLASQLTVAEQLYLGLGTLGGLWVRRGRLEQRAAEDIERITGQEVDASLLVGQLTVAQQQLIQITRAVLSKPRVLILDEPTAPLAAGEVEQLFGTLRRLQEAGVGIIYISHYLQELNTITDRIIVLRNGNNVGEKSLRSGDTLDDVVEMMVGRKVVEFDHGRTPRSPRKTAPALKVSGLSVPRALNGLDFQVLPGEVLGITGLVGSGVEVLADALTGTAKRHGTVEVNGAPVRDVAGFVANGGAYVPSNRRRDGIFLRNTVAENLSVATLAKVSSVLGFIAPALENKLAQHFIKKLDVRPANGSAMAGSLSGGNQQKVVLGKWLASEASVLVLDQPTSGVDVGSRAQIYSQINELVDAGAAVLVVSVDLEELVGIADRTLVLYRGSVAAELSGSEVTTEQVLGIASGTASAVEPVGSVAESIYVRQDA</sequence>
<evidence type="ECO:0000313" key="7">
    <source>
        <dbReference type="Proteomes" id="UP000766570"/>
    </source>
</evidence>
<name>A0ABS4W7T6_9MICC</name>
<dbReference type="CDD" id="cd03215">
    <property type="entry name" value="ABC_Carb_Monos_II"/>
    <property type="match status" value="1"/>
</dbReference>
<feature type="domain" description="ABC transporter" evidence="5">
    <location>
        <begin position="10"/>
        <end position="246"/>
    </location>
</feature>
<keyword evidence="1" id="KW-0813">Transport</keyword>
<dbReference type="SUPFAM" id="SSF52540">
    <property type="entry name" value="P-loop containing nucleoside triphosphate hydrolases"/>
    <property type="match status" value="2"/>
</dbReference>
<dbReference type="RefSeq" id="WP_209905601.1">
    <property type="nucleotide sequence ID" value="NZ_BAAAMI010000009.1"/>
</dbReference>
<dbReference type="PROSITE" id="PS50893">
    <property type="entry name" value="ABC_TRANSPORTER_2"/>
    <property type="match status" value="2"/>
</dbReference>
<evidence type="ECO:0000256" key="3">
    <source>
        <dbReference type="ARBA" id="ARBA00022741"/>
    </source>
</evidence>
<dbReference type="Pfam" id="PF00005">
    <property type="entry name" value="ABC_tran"/>
    <property type="match status" value="2"/>
</dbReference>
<dbReference type="InterPro" id="IPR003439">
    <property type="entry name" value="ABC_transporter-like_ATP-bd"/>
</dbReference>
<evidence type="ECO:0000256" key="4">
    <source>
        <dbReference type="ARBA" id="ARBA00022840"/>
    </source>
</evidence>
<evidence type="ECO:0000259" key="5">
    <source>
        <dbReference type="PROSITE" id="PS50893"/>
    </source>
</evidence>
<keyword evidence="6" id="KW-0762">Sugar transport</keyword>
<feature type="domain" description="ABC transporter" evidence="5">
    <location>
        <begin position="261"/>
        <end position="502"/>
    </location>
</feature>
<evidence type="ECO:0000256" key="1">
    <source>
        <dbReference type="ARBA" id="ARBA00022448"/>
    </source>
</evidence>
<dbReference type="InterPro" id="IPR027417">
    <property type="entry name" value="P-loop_NTPase"/>
</dbReference>
<dbReference type="CDD" id="cd03216">
    <property type="entry name" value="ABC_Carb_Monos_I"/>
    <property type="match status" value="1"/>
</dbReference>
<accession>A0ABS4W7T6</accession>
<reference evidence="6 7" key="1">
    <citation type="submission" date="2021-03" db="EMBL/GenBank/DDBJ databases">
        <title>Sequencing the genomes of 1000 actinobacteria strains.</title>
        <authorList>
            <person name="Klenk H.-P."/>
        </authorList>
    </citation>
    <scope>NUCLEOTIDE SEQUENCE [LARGE SCALE GENOMIC DNA]</scope>
    <source>
        <strain evidence="6 7">DSM 15454</strain>
    </source>
</reference>
<dbReference type="PROSITE" id="PS00211">
    <property type="entry name" value="ABC_TRANSPORTER_1"/>
    <property type="match status" value="1"/>
</dbReference>
<keyword evidence="4" id="KW-0067">ATP-binding</keyword>
<dbReference type="SMART" id="SM00382">
    <property type="entry name" value="AAA"/>
    <property type="match status" value="2"/>
</dbReference>
<keyword evidence="2" id="KW-0677">Repeat</keyword>
<keyword evidence="3" id="KW-0547">Nucleotide-binding</keyword>
<organism evidence="6 7">
    <name type="scientific">Paeniglutamicibacter psychrophenolicus</name>
    <dbReference type="NCBI Taxonomy" id="257454"/>
    <lineage>
        <taxon>Bacteria</taxon>
        <taxon>Bacillati</taxon>
        <taxon>Actinomycetota</taxon>
        <taxon>Actinomycetes</taxon>
        <taxon>Micrococcales</taxon>
        <taxon>Micrococcaceae</taxon>
        <taxon>Paeniglutamicibacter</taxon>
    </lineage>
</organism>
<proteinExistence type="predicted"/>
<dbReference type="Gene3D" id="3.40.50.300">
    <property type="entry name" value="P-loop containing nucleotide triphosphate hydrolases"/>
    <property type="match status" value="2"/>
</dbReference>
<evidence type="ECO:0000256" key="2">
    <source>
        <dbReference type="ARBA" id="ARBA00022737"/>
    </source>
</evidence>
<dbReference type="InterPro" id="IPR050107">
    <property type="entry name" value="ABC_carbohydrate_import_ATPase"/>
</dbReference>
<dbReference type="InterPro" id="IPR017871">
    <property type="entry name" value="ABC_transporter-like_CS"/>
</dbReference>
<dbReference type="PANTHER" id="PTHR43790">
    <property type="entry name" value="CARBOHYDRATE TRANSPORT ATP-BINDING PROTEIN MG119-RELATED"/>
    <property type="match status" value="1"/>
</dbReference>
<dbReference type="InterPro" id="IPR003593">
    <property type="entry name" value="AAA+_ATPase"/>
</dbReference>
<dbReference type="Proteomes" id="UP000766570">
    <property type="component" value="Unassembled WGS sequence"/>
</dbReference>
<dbReference type="EMBL" id="JAGIOE010000001">
    <property type="protein sequence ID" value="MBP2372260.1"/>
    <property type="molecule type" value="Genomic_DNA"/>
</dbReference>
<gene>
    <name evidence="6" type="ORF">JOF46_000172</name>
</gene>
<dbReference type="PANTHER" id="PTHR43790:SF9">
    <property type="entry name" value="GALACTOFURANOSE TRANSPORTER ATP-BINDING PROTEIN YTFR"/>
    <property type="match status" value="1"/>
</dbReference>
<protein>
    <submittedName>
        <fullName evidence="6">ABC-type sugar transport system ATPase subunit</fullName>
    </submittedName>
</protein>